<protein>
    <recommendedName>
        <fullName evidence="4">DUF393 domain-containing protein</fullName>
    </recommendedName>
</protein>
<evidence type="ECO:0000313" key="2">
    <source>
        <dbReference type="EMBL" id="GGF32993.1"/>
    </source>
</evidence>
<gene>
    <name evidence="2" type="ORF">GCM10010954_35200</name>
</gene>
<dbReference type="Pfam" id="PF04134">
    <property type="entry name" value="DCC1-like"/>
    <property type="match status" value="1"/>
</dbReference>
<dbReference type="InterPro" id="IPR007263">
    <property type="entry name" value="DCC1-like"/>
</dbReference>
<dbReference type="EMBL" id="BMEL01000004">
    <property type="protein sequence ID" value="GGF32993.1"/>
    <property type="molecule type" value="Genomic_DNA"/>
</dbReference>
<evidence type="ECO:0008006" key="4">
    <source>
        <dbReference type="Google" id="ProtNLM"/>
    </source>
</evidence>
<evidence type="ECO:0000313" key="3">
    <source>
        <dbReference type="Proteomes" id="UP000660110"/>
    </source>
</evidence>
<dbReference type="AlphaFoldDB" id="A0A917BAM1"/>
<sequence>MSKVKTVYVENCYLCQQSKRAFELLDWFHVLRWESLQNFEDISEFESFTRESLTKEIHLVTSGGNTLKGYQAIRYLFLRMPLTLYIGLMISIPGI</sequence>
<keyword evidence="1" id="KW-0812">Transmembrane</keyword>
<reference evidence="2" key="1">
    <citation type="journal article" date="2014" name="Int. J. Syst. Evol. Microbiol.">
        <title>Complete genome sequence of Corynebacterium casei LMG S-19264T (=DSM 44701T), isolated from a smear-ripened cheese.</title>
        <authorList>
            <consortium name="US DOE Joint Genome Institute (JGI-PGF)"/>
            <person name="Walter F."/>
            <person name="Albersmeier A."/>
            <person name="Kalinowski J."/>
            <person name="Ruckert C."/>
        </authorList>
    </citation>
    <scope>NUCLEOTIDE SEQUENCE</scope>
    <source>
        <strain evidence="2">CGMCC 1.12153</strain>
    </source>
</reference>
<comment type="caution">
    <text evidence="2">The sequence shown here is derived from an EMBL/GenBank/DDBJ whole genome shotgun (WGS) entry which is preliminary data.</text>
</comment>
<accession>A0A917BAM1</accession>
<feature type="transmembrane region" description="Helical" evidence="1">
    <location>
        <begin position="76"/>
        <end position="94"/>
    </location>
</feature>
<keyword evidence="1" id="KW-0472">Membrane</keyword>
<keyword evidence="1" id="KW-1133">Transmembrane helix</keyword>
<dbReference type="RefSeq" id="WP_188378815.1">
    <property type="nucleotide sequence ID" value="NZ_BMEL01000004.1"/>
</dbReference>
<dbReference type="Proteomes" id="UP000660110">
    <property type="component" value="Unassembled WGS sequence"/>
</dbReference>
<dbReference type="GO" id="GO:0015035">
    <property type="term" value="F:protein-disulfide reductase activity"/>
    <property type="evidence" value="ECO:0007669"/>
    <property type="project" value="InterPro"/>
</dbReference>
<organism evidence="2 3">
    <name type="scientific">Halobacillus andaensis</name>
    <dbReference type="NCBI Taxonomy" id="1176239"/>
    <lineage>
        <taxon>Bacteria</taxon>
        <taxon>Bacillati</taxon>
        <taxon>Bacillota</taxon>
        <taxon>Bacilli</taxon>
        <taxon>Bacillales</taxon>
        <taxon>Bacillaceae</taxon>
        <taxon>Halobacillus</taxon>
    </lineage>
</organism>
<evidence type="ECO:0000256" key="1">
    <source>
        <dbReference type="SAM" id="Phobius"/>
    </source>
</evidence>
<keyword evidence="3" id="KW-1185">Reference proteome</keyword>
<name>A0A917BAM1_HALAA</name>
<reference evidence="2" key="2">
    <citation type="submission" date="2020-09" db="EMBL/GenBank/DDBJ databases">
        <authorList>
            <person name="Sun Q."/>
            <person name="Zhou Y."/>
        </authorList>
    </citation>
    <scope>NUCLEOTIDE SEQUENCE</scope>
    <source>
        <strain evidence="2">CGMCC 1.12153</strain>
    </source>
</reference>
<proteinExistence type="predicted"/>